<dbReference type="EMBL" id="MTKT01005556">
    <property type="protein sequence ID" value="OWM66062.1"/>
    <property type="molecule type" value="Genomic_DNA"/>
</dbReference>
<keyword evidence="6" id="KW-1185">Reference proteome</keyword>
<dbReference type="Proteomes" id="UP000515151">
    <property type="component" value="Chromosome 3"/>
</dbReference>
<evidence type="ECO:0000313" key="5">
    <source>
        <dbReference type="Proteomes" id="UP000197138"/>
    </source>
</evidence>
<dbReference type="InterPro" id="IPR046960">
    <property type="entry name" value="PPR_At4g14850-like_plant"/>
</dbReference>
<accession>A0A218W1R0</accession>
<sequence length="462" mass="51019">MISFSVLLLRQRRQSLSSTIRESHTLTPPTISAVSHDPSVSIPTLLSSCASLRDLARVHAHILRTHFLSSFPFPFYYNNLIRAYTRLETPGRALWVYVSMSRDGVGPDCYTVPIAVKAARQCYEFFLGRQVHGTAVKVGLEGNECSESGFISLYCKAGELGDALRVFEGNPDRKLGSWNAILAGLAQGGRAEEAISMFLEMKELGFMPDDVTMVSVTSACGALGDLNLALQLHKCVFQAAKSSEGKSDILMLNSLIDMYGKCGRMDLAHKVFSRMGQMRNVSSWTSMIVGYGSHGLVRQALDCFSDMIRAGVLPNHVTFVGVLIACVHGGLVQEGRHYFCMMRKVYGVVPNLQHYGCLVDLLGRVGLFKEAREVIETMPMKPNSVIFGCLMGACEKFGNVEMAEWVAKHLSDLEPWNDGVYVVLSNIYASRGLWGEVERMRVVMKDRKLAKVPAYSLTTGLD</sequence>
<feature type="repeat" description="PPR" evidence="3">
    <location>
        <begin position="280"/>
        <end position="314"/>
    </location>
</feature>
<feature type="repeat" description="PPR" evidence="3">
    <location>
        <begin position="174"/>
        <end position="208"/>
    </location>
</feature>
<dbReference type="NCBIfam" id="TIGR00756">
    <property type="entry name" value="PPR"/>
    <property type="match status" value="3"/>
</dbReference>
<dbReference type="Proteomes" id="UP000197138">
    <property type="component" value="Unassembled WGS sequence"/>
</dbReference>
<evidence type="ECO:0000256" key="2">
    <source>
        <dbReference type="ARBA" id="ARBA00022737"/>
    </source>
</evidence>
<dbReference type="OrthoDB" id="622408at2759"/>
<dbReference type="FunFam" id="1.25.40.10:FF:000343">
    <property type="entry name" value="Pentatricopeptide repeat-containing protein At3g58590"/>
    <property type="match status" value="1"/>
</dbReference>
<dbReference type="PANTHER" id="PTHR47926:SF491">
    <property type="entry name" value="(WILD MALAYSIAN BANANA) HYPOTHETICAL PROTEIN"/>
    <property type="match status" value="1"/>
</dbReference>
<protein>
    <submittedName>
        <fullName evidence="7">Pentatricopeptide repeat-containing protein At1g77170, mitochondrial</fullName>
    </submittedName>
</protein>
<evidence type="ECO:0000313" key="4">
    <source>
        <dbReference type="EMBL" id="OWM66062.1"/>
    </source>
</evidence>
<organism evidence="4 5">
    <name type="scientific">Punica granatum</name>
    <name type="common">Pomegranate</name>
    <dbReference type="NCBI Taxonomy" id="22663"/>
    <lineage>
        <taxon>Eukaryota</taxon>
        <taxon>Viridiplantae</taxon>
        <taxon>Streptophyta</taxon>
        <taxon>Embryophyta</taxon>
        <taxon>Tracheophyta</taxon>
        <taxon>Spermatophyta</taxon>
        <taxon>Magnoliopsida</taxon>
        <taxon>eudicotyledons</taxon>
        <taxon>Gunneridae</taxon>
        <taxon>Pentapetalae</taxon>
        <taxon>rosids</taxon>
        <taxon>malvids</taxon>
        <taxon>Myrtales</taxon>
        <taxon>Lythraceae</taxon>
        <taxon>Punica</taxon>
    </lineage>
</organism>
<reference evidence="4" key="2">
    <citation type="submission" date="2017-06" db="EMBL/GenBank/DDBJ databases">
        <title>The pomegranate genome and the genomics of punicalagin biosynthesis.</title>
        <authorList>
            <person name="Xu C."/>
        </authorList>
    </citation>
    <scope>NUCLEOTIDE SEQUENCE [LARGE SCALE GENOMIC DNA]</scope>
    <source>
        <tissue evidence="4">Fresh leaf</tissue>
    </source>
</reference>
<dbReference type="GeneID" id="116199668"/>
<dbReference type="Pfam" id="PF01535">
    <property type="entry name" value="PPR"/>
    <property type="match status" value="4"/>
</dbReference>
<evidence type="ECO:0000256" key="1">
    <source>
        <dbReference type="ARBA" id="ARBA00006643"/>
    </source>
</evidence>
<evidence type="ECO:0000256" key="3">
    <source>
        <dbReference type="PROSITE-ProRule" id="PRU00708"/>
    </source>
</evidence>
<dbReference type="AlphaFoldDB" id="A0A218W1R0"/>
<dbReference type="InterPro" id="IPR011990">
    <property type="entry name" value="TPR-like_helical_dom_sf"/>
</dbReference>
<comment type="similarity">
    <text evidence="1">Belongs to the PPR family. PCMP-H subfamily.</text>
</comment>
<dbReference type="Pfam" id="PF20431">
    <property type="entry name" value="E_motif"/>
    <property type="match status" value="1"/>
</dbReference>
<dbReference type="RefSeq" id="XP_031385987.1">
    <property type="nucleotide sequence ID" value="XM_031530127.1"/>
</dbReference>
<evidence type="ECO:0000313" key="6">
    <source>
        <dbReference type="Proteomes" id="UP000515151"/>
    </source>
</evidence>
<dbReference type="Pfam" id="PF13041">
    <property type="entry name" value="PPR_2"/>
    <property type="match status" value="2"/>
</dbReference>
<reference evidence="6" key="3">
    <citation type="journal article" date="2020" name="Plant Biotechnol. J.">
        <title>The pomegranate (Punica granatum L.) draft genome dissects genetic divergence between soft- and hard-seeded cultivars.</title>
        <authorList>
            <person name="Luo X."/>
            <person name="Li H."/>
            <person name="Wu Z."/>
            <person name="Yao W."/>
            <person name="Zhao P."/>
            <person name="Cao D."/>
            <person name="Yu H."/>
            <person name="Li K."/>
            <person name="Poudel K."/>
            <person name="Zhao D."/>
            <person name="Zhang F."/>
            <person name="Xia X."/>
            <person name="Chen L."/>
            <person name="Wang Q."/>
            <person name="Jing D."/>
            <person name="Cao S."/>
        </authorList>
    </citation>
    <scope>NUCLEOTIDE SEQUENCE [LARGE SCALE GENOMIC DNA]</scope>
</reference>
<evidence type="ECO:0000313" key="7">
    <source>
        <dbReference type="RefSeq" id="XP_031385987.1"/>
    </source>
</evidence>
<name>A0A218W1R0_PUNGR</name>
<dbReference type="GO" id="GO:0009451">
    <property type="term" value="P:RNA modification"/>
    <property type="evidence" value="ECO:0007669"/>
    <property type="project" value="InterPro"/>
</dbReference>
<feature type="repeat" description="PPR" evidence="3">
    <location>
        <begin position="73"/>
        <end position="107"/>
    </location>
</feature>
<feature type="repeat" description="PPR" evidence="3">
    <location>
        <begin position="248"/>
        <end position="278"/>
    </location>
</feature>
<keyword evidence="2" id="KW-0677">Repeat</keyword>
<dbReference type="FunFam" id="1.25.40.10:FF:000690">
    <property type="entry name" value="Pentatricopeptide repeat-containing protein"/>
    <property type="match status" value="1"/>
</dbReference>
<dbReference type="Gene3D" id="1.25.40.10">
    <property type="entry name" value="Tetratricopeptide repeat domain"/>
    <property type="match status" value="2"/>
</dbReference>
<proteinExistence type="inferred from homology"/>
<dbReference type="PANTHER" id="PTHR47926">
    <property type="entry name" value="PENTATRICOPEPTIDE REPEAT-CONTAINING PROTEIN"/>
    <property type="match status" value="1"/>
</dbReference>
<dbReference type="InterPro" id="IPR002885">
    <property type="entry name" value="PPR_rpt"/>
</dbReference>
<dbReference type="InterPro" id="IPR046848">
    <property type="entry name" value="E_motif"/>
</dbReference>
<gene>
    <name evidence="7" type="primary">LOC116199668</name>
    <name evidence="4" type="ORF">CDL15_Pgr015488</name>
</gene>
<dbReference type="PROSITE" id="PS51375">
    <property type="entry name" value="PPR"/>
    <property type="match status" value="4"/>
</dbReference>
<reference evidence="7" key="4">
    <citation type="submission" date="2025-04" db="UniProtKB">
        <authorList>
            <consortium name="RefSeq"/>
        </authorList>
    </citation>
    <scope>IDENTIFICATION</scope>
    <source>
        <tissue evidence="7">Leaf</tissue>
    </source>
</reference>
<reference evidence="5" key="1">
    <citation type="journal article" date="2017" name="Plant J.">
        <title>The pomegranate (Punica granatum L.) genome and the genomics of punicalagin biosynthesis.</title>
        <authorList>
            <person name="Qin G."/>
            <person name="Xu C."/>
            <person name="Ming R."/>
            <person name="Tang H."/>
            <person name="Guyot R."/>
            <person name="Kramer E.M."/>
            <person name="Hu Y."/>
            <person name="Yi X."/>
            <person name="Qi Y."/>
            <person name="Xu X."/>
            <person name="Gao Z."/>
            <person name="Pan H."/>
            <person name="Jian J."/>
            <person name="Tian Y."/>
            <person name="Yue Z."/>
            <person name="Xu Y."/>
        </authorList>
    </citation>
    <scope>NUCLEOTIDE SEQUENCE [LARGE SCALE GENOMIC DNA]</scope>
    <source>
        <strain evidence="5">cv. Dabenzi</strain>
    </source>
</reference>
<dbReference type="GO" id="GO:0003729">
    <property type="term" value="F:mRNA binding"/>
    <property type="evidence" value="ECO:0007669"/>
    <property type="project" value="UniProtKB-ARBA"/>
</dbReference>